<accession>A0A318UMT1</accession>
<dbReference type="PANTHER" id="PTHR11014:SF98">
    <property type="entry name" value="N-ACETYLDIAMINOPIMELATE DEACETYLASE"/>
    <property type="match status" value="1"/>
</dbReference>
<proteinExistence type="predicted"/>
<dbReference type="InterPro" id="IPR002933">
    <property type="entry name" value="Peptidase_M20"/>
</dbReference>
<feature type="binding site" evidence="2">
    <location>
        <position position="127"/>
    </location>
    <ligand>
        <name>Mn(2+)</name>
        <dbReference type="ChEBI" id="CHEBI:29035"/>
        <label>2</label>
    </ligand>
</feature>
<organism evidence="3 4">
    <name type="scientific">Pedobacter nutrimenti</name>
    <dbReference type="NCBI Taxonomy" id="1241337"/>
    <lineage>
        <taxon>Bacteria</taxon>
        <taxon>Pseudomonadati</taxon>
        <taxon>Bacteroidota</taxon>
        <taxon>Sphingobacteriia</taxon>
        <taxon>Sphingobacteriales</taxon>
        <taxon>Sphingobacteriaceae</taxon>
        <taxon>Pedobacter</taxon>
    </lineage>
</organism>
<keyword evidence="4" id="KW-1185">Reference proteome</keyword>
<dbReference type="EMBL" id="QKLU01000001">
    <property type="protein sequence ID" value="PYF77081.1"/>
    <property type="molecule type" value="Genomic_DNA"/>
</dbReference>
<dbReference type="OrthoDB" id="9776731at2"/>
<dbReference type="GO" id="GO:0046872">
    <property type="term" value="F:metal ion binding"/>
    <property type="evidence" value="ECO:0007669"/>
    <property type="project" value="UniProtKB-KW"/>
</dbReference>
<sequence>MCFILFILTSFAQGLKPQKSTNSLIHESIKLETDHIFNKLIKIRRSFHENPELAGKEINTQKIIQQYLVDLGLEVDTTIYGHSVVGILKGKKKGKKIAWRSDMDALLQNYPDPVAFKSQNKGIQHGCGHDVHMTIGLGIAEVLAKHKASLKGTVYFIFQPEEETFIGAKGMINDGLFSKIKPEEIYALHVSALPVGQIMVKPNEVFAYQKRIRIQLKNGLSKEQSKELTKKIQTSLSRLNPGSKPWEIQHMIDPKIGLSNPNTIYKDYLFTDNNFSTYTKNDILFLETYMYETKLANLGDIIPKVKQLIENNGYQNQLLSVSFVQENPTVVNNEKLTDLTIKALKNIYGNDVITTDNGQVPYFNDDFSYFQQKVPGVYFFLGGSNMEKGIIAMNHSPNFQVDEESIRTGVKCFSSLIVERLNKN</sequence>
<evidence type="ECO:0000313" key="4">
    <source>
        <dbReference type="Proteomes" id="UP000248198"/>
    </source>
</evidence>
<dbReference type="PIRSF" id="PIRSF005962">
    <property type="entry name" value="Pept_M20D_amidohydro"/>
    <property type="match status" value="1"/>
</dbReference>
<protein>
    <submittedName>
        <fullName evidence="3">Amidohydrolase</fullName>
    </submittedName>
</protein>
<feature type="binding site" evidence="2">
    <location>
        <position position="129"/>
    </location>
    <ligand>
        <name>Mn(2+)</name>
        <dbReference type="ChEBI" id="CHEBI:29035"/>
        <label>2</label>
    </ligand>
</feature>
<feature type="binding site" evidence="2">
    <location>
        <position position="163"/>
    </location>
    <ligand>
        <name>Mn(2+)</name>
        <dbReference type="ChEBI" id="CHEBI:29035"/>
        <label>2</label>
    </ligand>
</feature>
<dbReference type="PANTHER" id="PTHR11014">
    <property type="entry name" value="PEPTIDASE M20 FAMILY MEMBER"/>
    <property type="match status" value="1"/>
</dbReference>
<evidence type="ECO:0000313" key="3">
    <source>
        <dbReference type="EMBL" id="PYF77081.1"/>
    </source>
</evidence>
<dbReference type="GO" id="GO:0016787">
    <property type="term" value="F:hydrolase activity"/>
    <property type="evidence" value="ECO:0007669"/>
    <property type="project" value="UniProtKB-KW"/>
</dbReference>
<dbReference type="Pfam" id="PF01546">
    <property type="entry name" value="Peptidase_M20"/>
    <property type="match status" value="1"/>
</dbReference>
<comment type="cofactor">
    <cofactor evidence="2">
        <name>Mn(2+)</name>
        <dbReference type="ChEBI" id="CHEBI:29035"/>
    </cofactor>
    <text evidence="2">The Mn(2+) ion enhances activity.</text>
</comment>
<dbReference type="Gene3D" id="3.30.70.360">
    <property type="match status" value="1"/>
</dbReference>
<dbReference type="SUPFAM" id="SSF53187">
    <property type="entry name" value="Zn-dependent exopeptidases"/>
    <property type="match status" value="1"/>
</dbReference>
<evidence type="ECO:0000256" key="2">
    <source>
        <dbReference type="PIRSR" id="PIRSR005962-1"/>
    </source>
</evidence>
<keyword evidence="2" id="KW-0464">Manganese</keyword>
<dbReference type="AlphaFoldDB" id="A0A318UMT1"/>
<comment type="caution">
    <text evidence="3">The sequence shown here is derived from an EMBL/GenBank/DDBJ whole genome shotgun (WGS) entry which is preliminary data.</text>
</comment>
<feature type="binding site" evidence="2">
    <location>
        <position position="395"/>
    </location>
    <ligand>
        <name>Mn(2+)</name>
        <dbReference type="ChEBI" id="CHEBI:29035"/>
        <label>2</label>
    </ligand>
</feature>
<dbReference type="InterPro" id="IPR017439">
    <property type="entry name" value="Amidohydrolase"/>
</dbReference>
<dbReference type="Gene3D" id="3.40.630.10">
    <property type="entry name" value="Zn peptidases"/>
    <property type="match status" value="2"/>
</dbReference>
<dbReference type="Proteomes" id="UP000248198">
    <property type="component" value="Unassembled WGS sequence"/>
</dbReference>
<keyword evidence="1 3" id="KW-0378">Hydrolase</keyword>
<name>A0A318UMT1_9SPHI</name>
<keyword evidence="2" id="KW-0479">Metal-binding</keyword>
<evidence type="ECO:0000256" key="1">
    <source>
        <dbReference type="ARBA" id="ARBA00022801"/>
    </source>
</evidence>
<gene>
    <name evidence="3" type="ORF">B0O44_101560</name>
</gene>
<reference evidence="3 4" key="1">
    <citation type="submission" date="2018-06" db="EMBL/GenBank/DDBJ databases">
        <title>Genomic Encyclopedia of Archaeal and Bacterial Type Strains, Phase II (KMG-II): from individual species to whole genera.</title>
        <authorList>
            <person name="Goeker M."/>
        </authorList>
    </citation>
    <scope>NUCLEOTIDE SEQUENCE [LARGE SCALE GENOMIC DNA]</scope>
    <source>
        <strain evidence="3 4">DSM 27372</strain>
    </source>
</reference>
<feature type="binding site" evidence="2">
    <location>
        <position position="189"/>
    </location>
    <ligand>
        <name>Mn(2+)</name>
        <dbReference type="ChEBI" id="CHEBI:29035"/>
        <label>2</label>
    </ligand>
</feature>